<dbReference type="EMBL" id="SRKY01000006">
    <property type="protein sequence ID" value="THH34468.1"/>
    <property type="molecule type" value="Genomic_DNA"/>
</dbReference>
<keyword evidence="1" id="KW-0378">Hydrolase</keyword>
<reference evidence="1 2" key="1">
    <citation type="submission" date="2019-04" db="EMBL/GenBank/DDBJ databases">
        <title>Shimia ponticola sp. nov., isolated from seawater.</title>
        <authorList>
            <person name="Kim Y.-O."/>
            <person name="Yoon J.-H."/>
        </authorList>
    </citation>
    <scope>NUCLEOTIDE SEQUENCE [LARGE SCALE GENOMIC DNA]</scope>
    <source>
        <strain evidence="1 2">MYP11</strain>
    </source>
</reference>
<name>A0A4S4N8T5_9RHOB</name>
<dbReference type="RefSeq" id="WP_136464608.1">
    <property type="nucleotide sequence ID" value="NZ_SRKY01000006.1"/>
</dbReference>
<dbReference type="Proteomes" id="UP000306602">
    <property type="component" value="Unassembled WGS sequence"/>
</dbReference>
<dbReference type="SFLD" id="SFLDS00003">
    <property type="entry name" value="Haloacid_Dehalogenase"/>
    <property type="match status" value="1"/>
</dbReference>
<evidence type="ECO:0000313" key="2">
    <source>
        <dbReference type="Proteomes" id="UP000306602"/>
    </source>
</evidence>
<sequence>MTLKLVVFDVDGTLVDSQAEILGAMTTAFADAGHTAPDRDAILSIVGLSLPVAMAKLVPDLSAADQDALVAGYKRAYANQRARGQAGPLYPGISDLLDRLAGQHDLLLGVATGKSRRGLTALLEHHALGRHFVTTQVADDHPSKPHPSMLMAALSETGVAPEAALMIGDTSFDMQMGVNARVGTIGVTWGYHPQHALTSARAIAHTVSDLEQAIESSLEDIR</sequence>
<dbReference type="GO" id="GO:0008967">
    <property type="term" value="F:phosphoglycolate phosphatase activity"/>
    <property type="evidence" value="ECO:0007669"/>
    <property type="project" value="TreeGrafter"/>
</dbReference>
<organism evidence="1 2">
    <name type="scientific">Aliishimia ponticola</name>
    <dbReference type="NCBI Taxonomy" id="2499833"/>
    <lineage>
        <taxon>Bacteria</taxon>
        <taxon>Pseudomonadati</taxon>
        <taxon>Pseudomonadota</taxon>
        <taxon>Alphaproteobacteria</taxon>
        <taxon>Rhodobacterales</taxon>
        <taxon>Paracoccaceae</taxon>
        <taxon>Aliishimia</taxon>
    </lineage>
</organism>
<dbReference type="InterPro" id="IPR036412">
    <property type="entry name" value="HAD-like_sf"/>
</dbReference>
<dbReference type="InterPro" id="IPR050155">
    <property type="entry name" value="HAD-like_hydrolase_sf"/>
</dbReference>
<dbReference type="InterPro" id="IPR006439">
    <property type="entry name" value="HAD-SF_hydro_IA"/>
</dbReference>
<dbReference type="SFLD" id="SFLDG01129">
    <property type="entry name" value="C1.5:_HAD__Beta-PGM__Phosphata"/>
    <property type="match status" value="1"/>
</dbReference>
<dbReference type="GO" id="GO:0005829">
    <property type="term" value="C:cytosol"/>
    <property type="evidence" value="ECO:0007669"/>
    <property type="project" value="TreeGrafter"/>
</dbReference>
<dbReference type="InterPro" id="IPR023198">
    <property type="entry name" value="PGP-like_dom2"/>
</dbReference>
<dbReference type="Gene3D" id="3.40.50.1000">
    <property type="entry name" value="HAD superfamily/HAD-like"/>
    <property type="match status" value="1"/>
</dbReference>
<keyword evidence="2" id="KW-1185">Reference proteome</keyword>
<dbReference type="InterPro" id="IPR041492">
    <property type="entry name" value="HAD_2"/>
</dbReference>
<dbReference type="GO" id="GO:0006281">
    <property type="term" value="P:DNA repair"/>
    <property type="evidence" value="ECO:0007669"/>
    <property type="project" value="TreeGrafter"/>
</dbReference>
<dbReference type="Pfam" id="PF13419">
    <property type="entry name" value="HAD_2"/>
    <property type="match status" value="1"/>
</dbReference>
<dbReference type="Gene3D" id="1.10.150.240">
    <property type="entry name" value="Putative phosphatase, domain 2"/>
    <property type="match status" value="1"/>
</dbReference>
<comment type="caution">
    <text evidence="1">The sequence shown here is derived from an EMBL/GenBank/DDBJ whole genome shotgun (WGS) entry which is preliminary data.</text>
</comment>
<gene>
    <name evidence="1" type="ORF">E4Z66_18745</name>
</gene>
<accession>A0A4S4N8T5</accession>
<dbReference type="SUPFAM" id="SSF56784">
    <property type="entry name" value="HAD-like"/>
    <property type="match status" value="1"/>
</dbReference>
<dbReference type="NCBIfam" id="TIGR01549">
    <property type="entry name" value="HAD-SF-IA-v1"/>
    <property type="match status" value="1"/>
</dbReference>
<protein>
    <submittedName>
        <fullName evidence="1">HAD family hydrolase</fullName>
    </submittedName>
</protein>
<dbReference type="AlphaFoldDB" id="A0A4S4N8T5"/>
<evidence type="ECO:0000313" key="1">
    <source>
        <dbReference type="EMBL" id="THH34468.1"/>
    </source>
</evidence>
<dbReference type="PANTHER" id="PTHR43434">
    <property type="entry name" value="PHOSPHOGLYCOLATE PHOSPHATASE"/>
    <property type="match status" value="1"/>
</dbReference>
<dbReference type="PANTHER" id="PTHR43434:SF24">
    <property type="entry name" value="HYDROLASE-RELATED"/>
    <property type="match status" value="1"/>
</dbReference>
<dbReference type="SFLD" id="SFLDG01135">
    <property type="entry name" value="C1.5.6:_HAD__Beta-PGM__Phospha"/>
    <property type="match status" value="1"/>
</dbReference>
<dbReference type="OrthoDB" id="9793014at2"/>
<proteinExistence type="predicted"/>
<dbReference type="InterPro" id="IPR023214">
    <property type="entry name" value="HAD_sf"/>
</dbReference>